<dbReference type="AlphaFoldDB" id="A0A2S4UB39"/>
<accession>A0A2S4UB39</accession>
<evidence type="ECO:0000313" key="1">
    <source>
        <dbReference type="EMBL" id="POV94497.1"/>
    </source>
</evidence>
<gene>
    <name evidence="1" type="ORF">PSTT_16826</name>
</gene>
<keyword evidence="2" id="KW-1185">Reference proteome</keyword>
<protein>
    <submittedName>
        <fullName evidence="1">Uncharacterized protein</fullName>
    </submittedName>
</protein>
<comment type="caution">
    <text evidence="1">The sequence shown here is derived from an EMBL/GenBank/DDBJ whole genome shotgun (WGS) entry which is preliminary data.</text>
</comment>
<organism evidence="1 2">
    <name type="scientific">Puccinia striiformis</name>
    <dbReference type="NCBI Taxonomy" id="27350"/>
    <lineage>
        <taxon>Eukaryota</taxon>
        <taxon>Fungi</taxon>
        <taxon>Dikarya</taxon>
        <taxon>Basidiomycota</taxon>
        <taxon>Pucciniomycotina</taxon>
        <taxon>Pucciniomycetes</taxon>
        <taxon>Pucciniales</taxon>
        <taxon>Pucciniaceae</taxon>
        <taxon>Puccinia</taxon>
    </lineage>
</organism>
<dbReference type="EMBL" id="PKSL01000414">
    <property type="protein sequence ID" value="POV94497.1"/>
    <property type="molecule type" value="Genomic_DNA"/>
</dbReference>
<reference evidence="1" key="1">
    <citation type="submission" date="2017-12" db="EMBL/GenBank/DDBJ databases">
        <title>Gene loss provides genomic basis for host adaptation in cereal stripe rust fungi.</title>
        <authorList>
            <person name="Xia C."/>
        </authorList>
    </citation>
    <scope>NUCLEOTIDE SEQUENCE [LARGE SCALE GENOMIC DNA]</scope>
    <source>
        <strain evidence="1">93-210</strain>
    </source>
</reference>
<sequence>MWYNSRDRTEEEEQFLSAVIAKMVLLGGRFNYEAFKWALQDEQQRLGLSMRHSGKNGSIQLFASEL</sequence>
<dbReference type="VEuPathDB" id="FungiDB:PSTT_16826"/>
<dbReference type="Proteomes" id="UP000239156">
    <property type="component" value="Unassembled WGS sequence"/>
</dbReference>
<proteinExistence type="predicted"/>
<name>A0A2S4UB39_9BASI</name>
<evidence type="ECO:0000313" key="2">
    <source>
        <dbReference type="Proteomes" id="UP000239156"/>
    </source>
</evidence>